<comment type="caution">
    <text evidence="4">The sequence shown here is derived from an EMBL/GenBank/DDBJ whole genome shotgun (WGS) entry which is preliminary data.</text>
</comment>
<proteinExistence type="predicted"/>
<accession>A0AA37I0C7</accession>
<dbReference type="AlphaFoldDB" id="A0AA37I0C7"/>
<gene>
    <name evidence="4" type="ORF">PRMUPPPA20_13340</name>
</gene>
<evidence type="ECO:0000256" key="1">
    <source>
        <dbReference type="ARBA" id="ARBA00023125"/>
    </source>
</evidence>
<protein>
    <recommendedName>
        <fullName evidence="3">HU domain-containing protein</fullName>
    </recommendedName>
</protein>
<dbReference type="RefSeq" id="WP_013063910.1">
    <property type="nucleotide sequence ID" value="NZ_BPTT01000001.1"/>
</dbReference>
<dbReference type="GO" id="GO:0003677">
    <property type="term" value="F:DNA binding"/>
    <property type="evidence" value="ECO:0007669"/>
    <property type="project" value="UniProtKB-KW"/>
</dbReference>
<evidence type="ECO:0000313" key="5">
    <source>
        <dbReference type="Proteomes" id="UP000887097"/>
    </source>
</evidence>
<feature type="compositionally biased region" description="Gly residues" evidence="2">
    <location>
        <begin position="149"/>
        <end position="193"/>
    </location>
</feature>
<dbReference type="InterPro" id="IPR010992">
    <property type="entry name" value="IHF-like_DNA-bd_dom_sf"/>
</dbReference>
<evidence type="ECO:0000256" key="2">
    <source>
        <dbReference type="SAM" id="MobiDB-lite"/>
    </source>
</evidence>
<dbReference type="EMBL" id="BPTT01000001">
    <property type="protein sequence ID" value="GJG33225.1"/>
    <property type="molecule type" value="Genomic_DNA"/>
</dbReference>
<feature type="region of interest" description="Disordered" evidence="2">
    <location>
        <begin position="139"/>
        <end position="199"/>
    </location>
</feature>
<keyword evidence="1" id="KW-0238">DNA-binding</keyword>
<evidence type="ECO:0000259" key="3">
    <source>
        <dbReference type="Pfam" id="PF18291"/>
    </source>
</evidence>
<feature type="domain" description="HU" evidence="3">
    <location>
        <begin position="4"/>
        <end position="128"/>
    </location>
</feature>
<name>A0AA37I0C7_XYLRU</name>
<dbReference type="Pfam" id="PF18291">
    <property type="entry name" value="HU-HIG"/>
    <property type="match status" value="1"/>
</dbReference>
<evidence type="ECO:0000313" key="4">
    <source>
        <dbReference type="EMBL" id="GJG33225.1"/>
    </source>
</evidence>
<organism evidence="4 5">
    <name type="scientific">Xylanibacter ruminicola</name>
    <name type="common">Prevotella ruminicola</name>
    <dbReference type="NCBI Taxonomy" id="839"/>
    <lineage>
        <taxon>Bacteria</taxon>
        <taxon>Pseudomonadati</taxon>
        <taxon>Bacteroidota</taxon>
        <taxon>Bacteroidia</taxon>
        <taxon>Bacteroidales</taxon>
        <taxon>Prevotellaceae</taxon>
        <taxon>Xylanibacter</taxon>
    </lineage>
</organism>
<dbReference type="Proteomes" id="UP000887097">
    <property type="component" value="Unassembled WGS sequence"/>
</dbReference>
<sequence>MAKIFYELRQNKNNKSQVFGKWFAHSKSIETLNTRKLAKHISEHGSVYTQDVVFGVLEKFRSCLVEMLLESKRVKIDGLGTFFTTLENEPGGAPKKEEFNVGKNLKALHIRFMPEQEQEMNISSREFLKKAEFVNAESLLSGDGEKTTNGGGSSQGGNTGGNTGGGGNSGGGNSGGNTGGGGNSGGGNSGGGSHEPIGD</sequence>
<dbReference type="InterPro" id="IPR041607">
    <property type="entry name" value="HU-HIG"/>
</dbReference>
<reference evidence="4" key="1">
    <citation type="submission" date="2021-08" db="EMBL/GenBank/DDBJ databases">
        <title>Prevotella lacticifex sp. nov., isolated from rumen of cow.</title>
        <authorList>
            <person name="Shinkai T."/>
            <person name="Ikeyama N."/>
            <person name="Kumagai M."/>
            <person name="Ohmori H."/>
            <person name="Sakamoto M."/>
            <person name="Ohkuma M."/>
            <person name="Mitsumori M."/>
        </authorList>
    </citation>
    <scope>NUCLEOTIDE SEQUENCE</scope>
    <source>
        <strain evidence="4">JCM 8259</strain>
    </source>
</reference>
<dbReference type="GeneID" id="31500365"/>
<dbReference type="SUPFAM" id="SSF47729">
    <property type="entry name" value="IHF-like DNA-binding proteins"/>
    <property type="match status" value="1"/>
</dbReference>